<dbReference type="PROSITE" id="PS50975">
    <property type="entry name" value="ATP_GRASP"/>
    <property type="match status" value="1"/>
</dbReference>
<dbReference type="Gene3D" id="3.90.226.10">
    <property type="entry name" value="2-enoyl-CoA Hydratase, Chain A, domain 1"/>
    <property type="match status" value="2"/>
</dbReference>
<sequence>MTVQQNGSRPAGPLRILVANRNEIAVRIQSSIQHLGHIPLGIYTASEGVYAPHLLHLPLESRVQIPGDGAAAYLDIAGVIGAAKEGGADAVIPGYGFLSESPAFAAAVQQAGLLWIGPRPETLALFGDKYASKQFAQQCSVPVLSSTSSNASLDEIREFAKKLPPGTKAILKALEGGGGRGIRIVHDMADIQEAYEGCKREAMSSFGSDKVFAEPFLHGARHIEVQVVGDGQGNAVDVGERECTLQRRHQKLIELCPSPTLARLPKLRAAIIKSALDIAKAGKLLSLSTIEFLFVAPANGHEGHYYFLECNPRLQVEHTVTEEAYGVDLVATQIRLALGEPLKDVLPPTPAVAPRAALQLRINAEKLQPDGTAVGTTGALTAFLTPSGKGIRVDTAAHPPLGGAVGTYRQGLAFDSLLAKIIIVGPDYTSNIARARRALEQLRVAGVQTNRALLLALTEDERVVTNRDISTRFVEQNSEALYTRVQALEKQWAEEAAAAPGGAVEVEMKSSLPPAGPGETYVKVHLPGRLVNLALKDGATIRKGDTVAILESMKMEHTVRSEVSGIVVKTLAKEGDNLDDGAAVALLAVSEGVDDGAGSNDTASKIDLDSKTDSLLELESIRADMQDDSKVRAKATQRRRDRGYRTARENMTHLVDYGTFLEYGDFALAAQRTRLSPEALVATRNDGVIVGWGKVNGRRTAICMYDYGVLAGTQGYFHHQKLDRLFSSVLASPAPLVLYAEGGGGRPGDVDLIHQKVAGLHGPSFTLLAHINARGIPIIGVGNGYLFAGNAALLGTSDFIIATSNKGTSIGMGGPAMIEGGGLGVFAPEDVGPISSHLENGNVDIVAKDEEEATNVAKALLGFFQARPPAPPRSDDFYWTRDPRLFRHAIPTDRKRAYDMHGILDLLSDDDTPFLEIGPHWGQSLITGFIRVQGQTVGVVASNVLSPLGGAIDAPSARKATRFMNILSKTRAGHLLALCDTPGFMVGPRAEPEGGLRAFADYFAAGARFIDEGGQIFGVTIRKAYGLGAQALLGGSTHVPFHSVAWPSGEFAGMGIEGAVRLGMKKELEAIADLEQRAKQEQVFIDEMYARGRAINMAQSTEIDSVIDPAETRDWVIRCLEAVERRSGFDPNTGKRSKL</sequence>
<dbReference type="InterPro" id="IPR050856">
    <property type="entry name" value="Biotin_carboxylase_complex"/>
</dbReference>
<evidence type="ECO:0000259" key="7">
    <source>
        <dbReference type="PROSITE" id="PS50968"/>
    </source>
</evidence>
<dbReference type="Pfam" id="PF02786">
    <property type="entry name" value="CPSase_L_D2"/>
    <property type="match status" value="1"/>
</dbReference>
<comment type="cofactor">
    <cofactor evidence="1">
        <name>biotin</name>
        <dbReference type="ChEBI" id="CHEBI:57586"/>
    </cofactor>
</comment>
<dbReference type="InterPro" id="IPR011764">
    <property type="entry name" value="Biotin_carboxylation_dom"/>
</dbReference>
<dbReference type="InterPro" id="IPR016185">
    <property type="entry name" value="PreATP-grasp_dom_sf"/>
</dbReference>
<dbReference type="PROSITE" id="PS50968">
    <property type="entry name" value="BIOTINYL_LIPOYL"/>
    <property type="match status" value="1"/>
</dbReference>
<dbReference type="InterPro" id="IPR011054">
    <property type="entry name" value="Rudment_hybrid_motif"/>
</dbReference>
<dbReference type="InterPro" id="IPR034733">
    <property type="entry name" value="AcCoA_carboxyl_beta"/>
</dbReference>
<dbReference type="GO" id="GO:0005524">
    <property type="term" value="F:ATP binding"/>
    <property type="evidence" value="ECO:0007669"/>
    <property type="project" value="UniProtKB-UniRule"/>
</dbReference>
<dbReference type="Gene3D" id="2.40.50.100">
    <property type="match status" value="1"/>
</dbReference>
<evidence type="ECO:0000256" key="3">
    <source>
        <dbReference type="ARBA" id="ARBA00022741"/>
    </source>
</evidence>
<evidence type="ECO:0000259" key="8">
    <source>
        <dbReference type="PROSITE" id="PS50975"/>
    </source>
</evidence>
<dbReference type="PROSITE" id="PS50979">
    <property type="entry name" value="BC"/>
    <property type="match status" value="1"/>
</dbReference>
<keyword evidence="12" id="KW-1185">Reference proteome</keyword>
<protein>
    <recommendedName>
        <fullName evidence="13">Acetyl-CoA carboxylase</fullName>
    </recommendedName>
</protein>
<dbReference type="InterPro" id="IPR000089">
    <property type="entry name" value="Biotin_lipoyl"/>
</dbReference>
<evidence type="ECO:0000256" key="4">
    <source>
        <dbReference type="ARBA" id="ARBA00022840"/>
    </source>
</evidence>
<dbReference type="InterPro" id="IPR011763">
    <property type="entry name" value="COA_CT_C"/>
</dbReference>
<evidence type="ECO:0000259" key="9">
    <source>
        <dbReference type="PROSITE" id="PS50979"/>
    </source>
</evidence>
<dbReference type="InterPro" id="IPR005481">
    <property type="entry name" value="BC-like_N"/>
</dbReference>
<evidence type="ECO:0008006" key="13">
    <source>
        <dbReference type="Google" id="ProtNLM"/>
    </source>
</evidence>
<dbReference type="GO" id="GO:0004485">
    <property type="term" value="F:methylcrotonoyl-CoA carboxylase activity"/>
    <property type="evidence" value="ECO:0007669"/>
    <property type="project" value="TreeGrafter"/>
</dbReference>
<reference evidence="11" key="1">
    <citation type="journal article" date="2023" name="BMC Genomics">
        <title>Chromosome-level genome assemblies of Cutaneotrichosporon spp. (Trichosporonales, Basidiomycota) reveal imbalanced evolution between nucleotide sequences and chromosome synteny.</title>
        <authorList>
            <person name="Kobayashi Y."/>
            <person name="Kayamori A."/>
            <person name="Aoki K."/>
            <person name="Shiwa Y."/>
            <person name="Matsutani M."/>
            <person name="Fujita N."/>
            <person name="Sugita T."/>
            <person name="Iwasaki W."/>
            <person name="Tanaka N."/>
            <person name="Takashima M."/>
        </authorList>
    </citation>
    <scope>NUCLEOTIDE SEQUENCE</scope>
    <source>
        <strain evidence="11">HIS019</strain>
    </source>
</reference>
<evidence type="ECO:0000256" key="2">
    <source>
        <dbReference type="ARBA" id="ARBA00022598"/>
    </source>
</evidence>
<dbReference type="InterPro" id="IPR011761">
    <property type="entry name" value="ATP-grasp"/>
</dbReference>
<keyword evidence="3 6" id="KW-0547">Nucleotide-binding</keyword>
<dbReference type="GO" id="GO:0046872">
    <property type="term" value="F:metal ion binding"/>
    <property type="evidence" value="ECO:0007669"/>
    <property type="project" value="InterPro"/>
</dbReference>
<evidence type="ECO:0000313" key="12">
    <source>
        <dbReference type="Proteomes" id="UP001233271"/>
    </source>
</evidence>
<dbReference type="SUPFAM" id="SSF52096">
    <property type="entry name" value="ClpP/crotonase"/>
    <property type="match status" value="2"/>
</dbReference>
<dbReference type="Pfam" id="PF02785">
    <property type="entry name" value="Biotin_carb_C"/>
    <property type="match status" value="1"/>
</dbReference>
<dbReference type="PROSITE" id="PS50989">
    <property type="entry name" value="COA_CT_CTER"/>
    <property type="match status" value="1"/>
</dbReference>
<evidence type="ECO:0000259" key="10">
    <source>
        <dbReference type="PROSITE" id="PS50989"/>
    </source>
</evidence>
<dbReference type="SUPFAM" id="SSF56059">
    <property type="entry name" value="Glutathione synthetase ATP-binding domain-like"/>
    <property type="match status" value="1"/>
</dbReference>
<dbReference type="SUPFAM" id="SSF51230">
    <property type="entry name" value="Single hybrid motif"/>
    <property type="match status" value="1"/>
</dbReference>
<dbReference type="Pfam" id="PF00364">
    <property type="entry name" value="Biotin_lipoyl"/>
    <property type="match status" value="1"/>
</dbReference>
<accession>A0AA48QXG3</accession>
<feature type="domain" description="Lipoyl-binding" evidence="7">
    <location>
        <begin position="505"/>
        <end position="588"/>
    </location>
</feature>
<dbReference type="GO" id="GO:0005739">
    <property type="term" value="C:mitochondrion"/>
    <property type="evidence" value="ECO:0007669"/>
    <property type="project" value="TreeGrafter"/>
</dbReference>
<dbReference type="PANTHER" id="PTHR18866">
    <property type="entry name" value="CARBOXYLASE:PYRUVATE/ACETYL-COA/PROPIONYL-COA CARBOXYLASE"/>
    <property type="match status" value="1"/>
</dbReference>
<dbReference type="PROSITE" id="PS00867">
    <property type="entry name" value="CPSASE_2"/>
    <property type="match status" value="1"/>
</dbReference>
<dbReference type="SMART" id="SM00878">
    <property type="entry name" value="Biotin_carb_C"/>
    <property type="match status" value="1"/>
</dbReference>
<keyword evidence="5" id="KW-0092">Biotin</keyword>
<dbReference type="SUPFAM" id="SSF52440">
    <property type="entry name" value="PreATP-grasp domain"/>
    <property type="match status" value="1"/>
</dbReference>
<feature type="domain" description="Biotin carboxylation" evidence="9">
    <location>
        <begin position="12"/>
        <end position="478"/>
    </location>
</feature>
<dbReference type="KEGG" id="ccac:CcaHIS019_0509890"/>
<evidence type="ECO:0000256" key="1">
    <source>
        <dbReference type="ARBA" id="ARBA00001953"/>
    </source>
</evidence>
<dbReference type="InterPro" id="IPR005479">
    <property type="entry name" value="CPAse_ATP-bd"/>
</dbReference>
<dbReference type="Pfam" id="PF00289">
    <property type="entry name" value="Biotin_carb_N"/>
    <property type="match status" value="1"/>
</dbReference>
<evidence type="ECO:0000313" key="11">
    <source>
        <dbReference type="EMBL" id="BEI93361.1"/>
    </source>
</evidence>
<dbReference type="Proteomes" id="UP001233271">
    <property type="component" value="Chromosome 5"/>
</dbReference>
<gene>
    <name evidence="11" type="ORF">CcaverHIS019_0509890</name>
</gene>
<keyword evidence="4 6" id="KW-0067">ATP-binding</keyword>
<dbReference type="InterPro" id="IPR005482">
    <property type="entry name" value="Biotin_COase_C"/>
</dbReference>
<keyword evidence="2" id="KW-0436">Ligase</keyword>
<dbReference type="EMBL" id="AP028216">
    <property type="protein sequence ID" value="BEI93361.1"/>
    <property type="molecule type" value="Genomic_DNA"/>
</dbReference>
<name>A0AA48QXG3_9TREE</name>
<evidence type="ECO:0000256" key="6">
    <source>
        <dbReference type="PROSITE-ProRule" id="PRU00409"/>
    </source>
</evidence>
<dbReference type="InterPro" id="IPR029045">
    <property type="entry name" value="ClpP/crotonase-like_dom_sf"/>
</dbReference>
<organism evidence="11 12">
    <name type="scientific">Cutaneotrichosporon cavernicola</name>
    <dbReference type="NCBI Taxonomy" id="279322"/>
    <lineage>
        <taxon>Eukaryota</taxon>
        <taxon>Fungi</taxon>
        <taxon>Dikarya</taxon>
        <taxon>Basidiomycota</taxon>
        <taxon>Agaricomycotina</taxon>
        <taxon>Tremellomycetes</taxon>
        <taxon>Trichosporonales</taxon>
        <taxon>Trichosporonaceae</taxon>
        <taxon>Cutaneotrichosporon</taxon>
    </lineage>
</organism>
<dbReference type="InterPro" id="IPR011053">
    <property type="entry name" value="Single_hybrid_motif"/>
</dbReference>
<dbReference type="Gene3D" id="3.30.470.20">
    <property type="entry name" value="ATP-grasp fold, B domain"/>
    <property type="match status" value="1"/>
</dbReference>
<dbReference type="RefSeq" id="XP_060458626.1">
    <property type="nucleotide sequence ID" value="XM_060602209.1"/>
</dbReference>
<dbReference type="PANTHER" id="PTHR18866:SF33">
    <property type="entry name" value="METHYLCROTONOYL-COA CARBOXYLASE SUBUNIT ALPHA, MITOCHONDRIAL-RELATED"/>
    <property type="match status" value="1"/>
</dbReference>
<dbReference type="AlphaFoldDB" id="A0AA48QXG3"/>
<dbReference type="SUPFAM" id="SSF51246">
    <property type="entry name" value="Rudiment single hybrid motif"/>
    <property type="match status" value="1"/>
</dbReference>
<dbReference type="GeneID" id="85497231"/>
<dbReference type="CDD" id="cd06850">
    <property type="entry name" value="biotinyl_domain"/>
    <property type="match status" value="1"/>
</dbReference>
<feature type="domain" description="CoA carboxyltransferase C-terminal" evidence="10">
    <location>
        <begin position="878"/>
        <end position="1122"/>
    </location>
</feature>
<feature type="domain" description="ATP-grasp" evidence="8">
    <location>
        <begin position="133"/>
        <end position="338"/>
    </location>
</feature>
<proteinExistence type="predicted"/>
<evidence type="ECO:0000256" key="5">
    <source>
        <dbReference type="ARBA" id="ARBA00023267"/>
    </source>
</evidence>
<dbReference type="Pfam" id="PF01039">
    <property type="entry name" value="Carboxyl_trans"/>
    <property type="match status" value="1"/>
</dbReference>